<dbReference type="EMBL" id="MLYP01000058">
    <property type="protein sequence ID" value="OIJ88305.1"/>
    <property type="molecule type" value="Genomic_DNA"/>
</dbReference>
<evidence type="ECO:0000256" key="2">
    <source>
        <dbReference type="SAM" id="Phobius"/>
    </source>
</evidence>
<protein>
    <recommendedName>
        <fullName evidence="5">Phage holin family protein</fullName>
    </recommendedName>
</protein>
<keyword evidence="2" id="KW-0812">Transmembrane</keyword>
<dbReference type="Proteomes" id="UP000179935">
    <property type="component" value="Unassembled WGS sequence"/>
</dbReference>
<dbReference type="InterPro" id="IPR009937">
    <property type="entry name" value="Phage_holin_3_6"/>
</dbReference>
<keyword evidence="2" id="KW-1133">Transmembrane helix</keyword>
<name>A0A1S2P4E4_9ACTN</name>
<feature type="transmembrane region" description="Helical" evidence="2">
    <location>
        <begin position="72"/>
        <end position="90"/>
    </location>
</feature>
<keyword evidence="2" id="KW-0472">Membrane</keyword>
<feature type="compositionally biased region" description="Low complexity" evidence="1">
    <location>
        <begin position="130"/>
        <end position="148"/>
    </location>
</feature>
<gene>
    <name evidence="3" type="ORF">BIV24_22315</name>
</gene>
<accession>A0A1S2P4E4</accession>
<feature type="region of interest" description="Disordered" evidence="1">
    <location>
        <begin position="95"/>
        <end position="159"/>
    </location>
</feature>
<dbReference type="Pfam" id="PF07332">
    <property type="entry name" value="Phage_holin_3_6"/>
    <property type="match status" value="1"/>
</dbReference>
<evidence type="ECO:0000256" key="1">
    <source>
        <dbReference type="SAM" id="MobiDB-lite"/>
    </source>
</evidence>
<dbReference type="RefSeq" id="WP_071368168.1">
    <property type="nucleotide sequence ID" value="NZ_MLYP01000058.1"/>
</dbReference>
<dbReference type="OrthoDB" id="4338517at2"/>
<evidence type="ECO:0000313" key="3">
    <source>
        <dbReference type="EMBL" id="OIJ88305.1"/>
    </source>
</evidence>
<evidence type="ECO:0008006" key="5">
    <source>
        <dbReference type="Google" id="ProtNLM"/>
    </source>
</evidence>
<reference evidence="3 4" key="1">
    <citation type="submission" date="2016-10" db="EMBL/GenBank/DDBJ databases">
        <title>Genome sequence of Streptomyces sp. MUSC 93.</title>
        <authorList>
            <person name="Lee L.-H."/>
            <person name="Ser H.-L."/>
            <person name="Law J.W.-F."/>
        </authorList>
    </citation>
    <scope>NUCLEOTIDE SEQUENCE [LARGE SCALE GENOMIC DNA]</scope>
    <source>
        <strain evidence="3 4">MUSC 93</strain>
    </source>
</reference>
<sequence>MNRMDHLEHLDKGVVDELAQVAREVVRDELREQSRKQRRAAMLYASSGAAGLYTGAALALAVGLALALSLPGWAAALVTAVLLGGAAYLLRRQARSAGGHGGMPRSAEGPVLGGTQPTRAAGRPGVPGTGPSASGIPGRPAPGSSRPGADPEDPRHRAR</sequence>
<feature type="transmembrane region" description="Helical" evidence="2">
    <location>
        <begin position="41"/>
        <end position="66"/>
    </location>
</feature>
<dbReference type="AlphaFoldDB" id="A0A1S2P4E4"/>
<dbReference type="STRING" id="1428652.BIV24_22315"/>
<organism evidence="3 4">
    <name type="scientific">Streptomyces colonosanans</name>
    <dbReference type="NCBI Taxonomy" id="1428652"/>
    <lineage>
        <taxon>Bacteria</taxon>
        <taxon>Bacillati</taxon>
        <taxon>Actinomycetota</taxon>
        <taxon>Actinomycetes</taxon>
        <taxon>Kitasatosporales</taxon>
        <taxon>Streptomycetaceae</taxon>
        <taxon>Streptomyces</taxon>
    </lineage>
</organism>
<evidence type="ECO:0000313" key="4">
    <source>
        <dbReference type="Proteomes" id="UP000179935"/>
    </source>
</evidence>
<proteinExistence type="predicted"/>
<keyword evidence="4" id="KW-1185">Reference proteome</keyword>
<comment type="caution">
    <text evidence="3">The sequence shown here is derived from an EMBL/GenBank/DDBJ whole genome shotgun (WGS) entry which is preliminary data.</text>
</comment>